<reference evidence="3" key="1">
    <citation type="submission" date="2022-05" db="EMBL/GenBank/DDBJ databases">
        <authorList>
            <person name="Sun H.-N."/>
        </authorList>
    </citation>
    <scope>NUCLEOTIDE SEQUENCE</scope>
    <source>
        <strain evidence="3">HB14</strain>
    </source>
</reference>
<proteinExistence type="predicted"/>
<keyword evidence="4" id="KW-1185">Reference proteome</keyword>
<dbReference type="GO" id="GO:0020037">
    <property type="term" value="F:heme binding"/>
    <property type="evidence" value="ECO:0007669"/>
    <property type="project" value="InterPro"/>
</dbReference>
<evidence type="ECO:0000259" key="2">
    <source>
        <dbReference type="Pfam" id="PF01578"/>
    </source>
</evidence>
<accession>A0A9X2I410</accession>
<feature type="transmembrane region" description="Helical" evidence="1">
    <location>
        <begin position="238"/>
        <end position="259"/>
    </location>
</feature>
<keyword evidence="1" id="KW-0812">Transmembrane</keyword>
<evidence type="ECO:0000313" key="4">
    <source>
        <dbReference type="Proteomes" id="UP001139319"/>
    </source>
</evidence>
<dbReference type="AlphaFoldDB" id="A0A9X2I410"/>
<evidence type="ECO:0000313" key="3">
    <source>
        <dbReference type="EMBL" id="MCP8898547.1"/>
    </source>
</evidence>
<feature type="transmembrane region" description="Helical" evidence="1">
    <location>
        <begin position="61"/>
        <end position="80"/>
    </location>
</feature>
<feature type="transmembrane region" description="Helical" evidence="1">
    <location>
        <begin position="92"/>
        <end position="111"/>
    </location>
</feature>
<dbReference type="InterPro" id="IPR052372">
    <property type="entry name" value="YpjD/HemX"/>
</dbReference>
<organism evidence="3 4">
    <name type="scientific">Gilvimarinus xylanilyticus</name>
    <dbReference type="NCBI Taxonomy" id="2944139"/>
    <lineage>
        <taxon>Bacteria</taxon>
        <taxon>Pseudomonadati</taxon>
        <taxon>Pseudomonadota</taxon>
        <taxon>Gammaproteobacteria</taxon>
        <taxon>Cellvibrionales</taxon>
        <taxon>Cellvibrionaceae</taxon>
        <taxon>Gilvimarinus</taxon>
    </lineage>
</organism>
<feature type="transmembrane region" description="Helical" evidence="1">
    <location>
        <begin position="6"/>
        <end position="22"/>
    </location>
</feature>
<feature type="domain" description="Cytochrome c assembly protein" evidence="2">
    <location>
        <begin position="65"/>
        <end position="259"/>
    </location>
</feature>
<name>A0A9X2I410_9GAMM</name>
<reference evidence="3" key="2">
    <citation type="submission" date="2023-01" db="EMBL/GenBank/DDBJ databases">
        <title>Gilvimarinus xylanilyticus HB14 isolated from Caulerpa lentillifera aquaculture base in Hainan, China.</title>
        <authorList>
            <person name="Zhang Y.-J."/>
        </authorList>
    </citation>
    <scope>NUCLEOTIDE SEQUENCE</scope>
    <source>
        <strain evidence="3">HB14</strain>
    </source>
</reference>
<dbReference type="GO" id="GO:0017004">
    <property type="term" value="P:cytochrome complex assembly"/>
    <property type="evidence" value="ECO:0007669"/>
    <property type="project" value="InterPro"/>
</dbReference>
<feature type="transmembrane region" description="Helical" evidence="1">
    <location>
        <begin position="210"/>
        <end position="226"/>
    </location>
</feature>
<dbReference type="PANTHER" id="PTHR38034:SF1">
    <property type="entry name" value="INNER MEMBRANE PROTEIN YPJD"/>
    <property type="match status" value="1"/>
</dbReference>
<feature type="transmembrane region" description="Helical" evidence="1">
    <location>
        <begin position="34"/>
        <end position="55"/>
    </location>
</feature>
<evidence type="ECO:0000256" key="1">
    <source>
        <dbReference type="SAM" id="Phobius"/>
    </source>
</evidence>
<dbReference type="Pfam" id="PF01578">
    <property type="entry name" value="Cytochrom_C_asm"/>
    <property type="match status" value="1"/>
</dbReference>
<dbReference type="Proteomes" id="UP001139319">
    <property type="component" value="Unassembled WGS sequence"/>
</dbReference>
<gene>
    <name evidence="3" type="primary">ccsA</name>
    <name evidence="3" type="ORF">M6D89_04460</name>
</gene>
<keyword evidence="1" id="KW-0472">Membrane</keyword>
<keyword evidence="1" id="KW-1133">Transmembrane helix</keyword>
<comment type="caution">
    <text evidence="3">The sequence shown here is derived from an EMBL/GenBank/DDBJ whole genome shotgun (WGS) entry which is preliminary data.</text>
</comment>
<protein>
    <submittedName>
        <fullName evidence="3">Cytochrome c biogenesis protein CcsA</fullName>
    </submittedName>
</protein>
<dbReference type="InterPro" id="IPR002541">
    <property type="entry name" value="Cyt_c_assembly"/>
</dbReference>
<feature type="transmembrane region" description="Helical" evidence="1">
    <location>
        <begin position="174"/>
        <end position="198"/>
    </location>
</feature>
<dbReference type="EMBL" id="JAMFTH010000001">
    <property type="protein sequence ID" value="MCP8898547.1"/>
    <property type="molecule type" value="Genomic_DNA"/>
</dbReference>
<sequence length="263" mass="29198">MFVLLTNLTAIALYLLAWSYLLRSLKRASTPQRWVYVSLTGLAVAAHGAGCYRLINTPDGLALQLFAMMSLVFCCVNLIVLFSSLRKPVHNLFLLLFPLATLAIGASLAFTGNANLVSLTLGLASHVLLSITAYSVFIVATFQALFLALQNYRLKHKRTLGQVKLLPPLQTMEALLFEMLWAGQILLTASIISGIAFVDDLFAQHLAHKTVFTIAAWIIYSVLLWGRHKLGWRGYTAIRWTLVGFAMLMLAYFGSKLVLDYIL</sequence>
<feature type="transmembrane region" description="Helical" evidence="1">
    <location>
        <begin position="123"/>
        <end position="149"/>
    </location>
</feature>
<dbReference type="PANTHER" id="PTHR38034">
    <property type="entry name" value="INNER MEMBRANE PROTEIN YPJD"/>
    <property type="match status" value="1"/>
</dbReference>
<dbReference type="RefSeq" id="WP_253966821.1">
    <property type="nucleotide sequence ID" value="NZ_JAMFTH010000001.1"/>
</dbReference>
<dbReference type="GO" id="GO:0005886">
    <property type="term" value="C:plasma membrane"/>
    <property type="evidence" value="ECO:0007669"/>
    <property type="project" value="TreeGrafter"/>
</dbReference>